<dbReference type="InterPro" id="IPR006597">
    <property type="entry name" value="Sel1-like"/>
</dbReference>
<dbReference type="OrthoDB" id="2384430at2759"/>
<dbReference type="InterPro" id="IPR052748">
    <property type="entry name" value="ISR_Activator"/>
</dbReference>
<organism evidence="3 4">
    <name type="scientific">Stichopus japonicus</name>
    <name type="common">Sea cucumber</name>
    <dbReference type="NCBI Taxonomy" id="307972"/>
    <lineage>
        <taxon>Eukaryota</taxon>
        <taxon>Metazoa</taxon>
        <taxon>Echinodermata</taxon>
        <taxon>Eleutherozoa</taxon>
        <taxon>Echinozoa</taxon>
        <taxon>Holothuroidea</taxon>
        <taxon>Aspidochirotacea</taxon>
        <taxon>Aspidochirotida</taxon>
        <taxon>Stichopodidae</taxon>
        <taxon>Apostichopus</taxon>
    </lineage>
</organism>
<protein>
    <submittedName>
        <fullName evidence="3">Uncharacterized protein</fullName>
    </submittedName>
</protein>
<dbReference type="SUPFAM" id="SSF81901">
    <property type="entry name" value="HCP-like"/>
    <property type="match status" value="1"/>
</dbReference>
<dbReference type="PANTHER" id="PTHR45011">
    <property type="entry name" value="DAP3-BINDING CELL DEATH ENHANCER 1"/>
    <property type="match status" value="1"/>
</dbReference>
<proteinExistence type="predicted"/>
<name>A0A2G8K9V0_STIJA</name>
<feature type="transmembrane region" description="Helical" evidence="2">
    <location>
        <begin position="64"/>
        <end position="81"/>
    </location>
</feature>
<keyword evidence="2" id="KW-0812">Transmembrane</keyword>
<dbReference type="Pfam" id="PF08238">
    <property type="entry name" value="Sel1"/>
    <property type="match status" value="2"/>
</dbReference>
<gene>
    <name evidence="3" type="ORF">BSL78_18355</name>
</gene>
<evidence type="ECO:0000313" key="3">
    <source>
        <dbReference type="EMBL" id="PIK44791.1"/>
    </source>
</evidence>
<dbReference type="Proteomes" id="UP000230750">
    <property type="component" value="Unassembled WGS sequence"/>
</dbReference>
<accession>A0A2G8K9V0</accession>
<dbReference type="SMART" id="SM00671">
    <property type="entry name" value="SEL1"/>
    <property type="match status" value="2"/>
</dbReference>
<feature type="transmembrane region" description="Helical" evidence="2">
    <location>
        <begin position="93"/>
        <end position="113"/>
    </location>
</feature>
<dbReference type="PANTHER" id="PTHR45011:SF1">
    <property type="entry name" value="DAP3-BINDING CELL DEATH ENHANCER 1"/>
    <property type="match status" value="1"/>
</dbReference>
<comment type="caution">
    <text evidence="3">The sequence shown here is derived from an EMBL/GenBank/DDBJ whole genome shotgun (WGS) entry which is preliminary data.</text>
</comment>
<feature type="region of interest" description="Disordered" evidence="1">
    <location>
        <begin position="15"/>
        <end position="43"/>
    </location>
</feature>
<sequence length="189" mass="21363">MATFDQSDGLRYRKSSIEELADEEEEEKVAWTDESGPEEDPALPFQGKVYLARKKKPDTNLTKFLEVCAVIAVVAFIYYSYNYMDDLHFRVTHFYAVMGQAHAMHMVGQRYLFGKGVDRDTKTAMKWFSYAADKGHAHASHNLAVGHLHGYQTTVRDKDHARDLLRYAAGEGVAEAQDALSKMCARGDC</sequence>
<keyword evidence="4" id="KW-1185">Reference proteome</keyword>
<dbReference type="STRING" id="307972.A0A2G8K9V0"/>
<dbReference type="EMBL" id="MRZV01000754">
    <property type="protein sequence ID" value="PIK44791.1"/>
    <property type="molecule type" value="Genomic_DNA"/>
</dbReference>
<dbReference type="InterPro" id="IPR011990">
    <property type="entry name" value="TPR-like_helical_dom_sf"/>
</dbReference>
<keyword evidence="2" id="KW-0472">Membrane</keyword>
<reference evidence="3 4" key="1">
    <citation type="journal article" date="2017" name="PLoS Biol.">
        <title>The sea cucumber genome provides insights into morphological evolution and visceral regeneration.</title>
        <authorList>
            <person name="Zhang X."/>
            <person name="Sun L."/>
            <person name="Yuan J."/>
            <person name="Sun Y."/>
            <person name="Gao Y."/>
            <person name="Zhang L."/>
            <person name="Li S."/>
            <person name="Dai H."/>
            <person name="Hamel J.F."/>
            <person name="Liu C."/>
            <person name="Yu Y."/>
            <person name="Liu S."/>
            <person name="Lin W."/>
            <person name="Guo K."/>
            <person name="Jin S."/>
            <person name="Xu P."/>
            <person name="Storey K.B."/>
            <person name="Huan P."/>
            <person name="Zhang T."/>
            <person name="Zhou Y."/>
            <person name="Zhang J."/>
            <person name="Lin C."/>
            <person name="Li X."/>
            <person name="Xing L."/>
            <person name="Huo D."/>
            <person name="Sun M."/>
            <person name="Wang L."/>
            <person name="Mercier A."/>
            <person name="Li F."/>
            <person name="Yang H."/>
            <person name="Xiang J."/>
        </authorList>
    </citation>
    <scope>NUCLEOTIDE SEQUENCE [LARGE SCALE GENOMIC DNA]</scope>
    <source>
        <strain evidence="3">Shaxun</strain>
        <tissue evidence="3">Muscle</tissue>
    </source>
</reference>
<dbReference type="Gene3D" id="1.25.40.10">
    <property type="entry name" value="Tetratricopeptide repeat domain"/>
    <property type="match status" value="1"/>
</dbReference>
<evidence type="ECO:0000313" key="4">
    <source>
        <dbReference type="Proteomes" id="UP000230750"/>
    </source>
</evidence>
<keyword evidence="2" id="KW-1133">Transmembrane helix</keyword>
<dbReference type="AlphaFoldDB" id="A0A2G8K9V0"/>
<evidence type="ECO:0000256" key="2">
    <source>
        <dbReference type="SAM" id="Phobius"/>
    </source>
</evidence>
<evidence type="ECO:0000256" key="1">
    <source>
        <dbReference type="SAM" id="MobiDB-lite"/>
    </source>
</evidence>